<dbReference type="OrthoDB" id="8892982at2"/>
<evidence type="ECO:0000259" key="4">
    <source>
        <dbReference type="Pfam" id="PF09084"/>
    </source>
</evidence>
<dbReference type="AlphaFoldDB" id="A0A6N6NUY2"/>
<comment type="caution">
    <text evidence="5">The sequence shown here is derived from an EMBL/GenBank/DDBJ whole genome shotgun (WGS) entry which is preliminary data.</text>
</comment>
<dbReference type="InterPro" id="IPR019546">
    <property type="entry name" value="TAT_signal_bac_arc"/>
</dbReference>
<feature type="domain" description="SsuA/THI5-like" evidence="4">
    <location>
        <begin position="68"/>
        <end position="274"/>
    </location>
</feature>
<comment type="similarity">
    <text evidence="2">Belongs to the bacterial solute-binding protein SsuA/TauA family.</text>
</comment>
<accession>A0A6N6NUY2</accession>
<evidence type="ECO:0000256" key="1">
    <source>
        <dbReference type="ARBA" id="ARBA00004418"/>
    </source>
</evidence>
<organism evidence="5 6">
    <name type="scientific">Ellagibacter isourolithinifaciens</name>
    <dbReference type="NCBI Taxonomy" id="2137581"/>
    <lineage>
        <taxon>Bacteria</taxon>
        <taxon>Bacillati</taxon>
        <taxon>Actinomycetota</taxon>
        <taxon>Coriobacteriia</taxon>
        <taxon>Eggerthellales</taxon>
        <taxon>Eggerthellaceae</taxon>
        <taxon>Ellagibacter</taxon>
    </lineage>
</organism>
<evidence type="ECO:0000313" key="6">
    <source>
        <dbReference type="Proteomes" id="UP000468668"/>
    </source>
</evidence>
<proteinExistence type="inferred from homology"/>
<keyword evidence="3" id="KW-0732">Signal</keyword>
<dbReference type="PROSITE" id="PS51318">
    <property type="entry name" value="TAT"/>
    <property type="match status" value="1"/>
</dbReference>
<dbReference type="InterPro" id="IPR006311">
    <property type="entry name" value="TAT_signal"/>
</dbReference>
<dbReference type="PROSITE" id="PS51257">
    <property type="entry name" value="PROKAR_LIPOPROTEIN"/>
    <property type="match status" value="1"/>
</dbReference>
<dbReference type="Proteomes" id="UP000468668">
    <property type="component" value="Unassembled WGS sequence"/>
</dbReference>
<reference evidence="5 6" key="1">
    <citation type="submission" date="2019-09" db="EMBL/GenBank/DDBJ databases">
        <title>Whole genome shotgun sequencing (WGS) of Ellagibacter isourolithinifaciens DSM 104140(T) and Adlercreutzia muris DSM 29508(T).</title>
        <authorList>
            <person name="Stoll D.A."/>
            <person name="Danylec N."/>
            <person name="Huch M."/>
        </authorList>
    </citation>
    <scope>NUCLEOTIDE SEQUENCE [LARGE SCALE GENOMIC DNA]</scope>
    <source>
        <strain evidence="5 6">DSM 104140</strain>
    </source>
</reference>
<dbReference type="PANTHER" id="PTHR30024">
    <property type="entry name" value="ALIPHATIC SULFONATES-BINDING PROTEIN-RELATED"/>
    <property type="match status" value="1"/>
</dbReference>
<dbReference type="PANTHER" id="PTHR30024:SF47">
    <property type="entry name" value="TAURINE-BINDING PERIPLASMIC PROTEIN"/>
    <property type="match status" value="1"/>
</dbReference>
<dbReference type="RefSeq" id="WP_158048576.1">
    <property type="nucleotide sequence ID" value="NZ_DBEZWX010000254.1"/>
</dbReference>
<dbReference type="GO" id="GO:0042597">
    <property type="term" value="C:periplasmic space"/>
    <property type="evidence" value="ECO:0007669"/>
    <property type="project" value="UniProtKB-SubCell"/>
</dbReference>
<name>A0A6N6NUY2_9ACTN</name>
<evidence type="ECO:0000256" key="2">
    <source>
        <dbReference type="ARBA" id="ARBA00010742"/>
    </source>
</evidence>
<dbReference type="InterPro" id="IPR015168">
    <property type="entry name" value="SsuA/THI5"/>
</dbReference>
<dbReference type="SUPFAM" id="SSF53850">
    <property type="entry name" value="Periplasmic binding protein-like II"/>
    <property type="match status" value="1"/>
</dbReference>
<keyword evidence="6" id="KW-1185">Reference proteome</keyword>
<sequence length="377" mass="40567">MKESTSKGLSRRSFVKAAGATAAVAAMGGVVAGCAGGESAKQESSSAAASSDKTPCTIGYWGGSPCELPVYVAIENGYFEEAGLDPKITLITSDVSILLANDEIDFFESTPGDFPAIYQGMPLKHLDTIHVGCWSGVTNNPDIKSCKDLAGRRVGTTMMNGPAYTECISLCAREGGDPSTIEWVKYSGSTIADALKNGEIDAACGSDATTYPIRWNNKDDVHFFYTSCEDLGEYYCCFIGCNSNNLAKYPEMGDKLTKAMAMASDYINEDPQRAIDMAMEKGYADNAFPEIQRGLTVNYLWGHGNEKDMRASSKERWRELYDAGVLTEAPADASKVDAYLDSLVDMVVDFRGDVAKDTADTKGCAARLAELGEIYTI</sequence>
<dbReference type="GeneID" id="98658941"/>
<dbReference type="Pfam" id="PF09084">
    <property type="entry name" value="NMT1"/>
    <property type="match status" value="1"/>
</dbReference>
<protein>
    <submittedName>
        <fullName evidence="5">ABC transporter substrate-binding protein</fullName>
    </submittedName>
</protein>
<evidence type="ECO:0000313" key="5">
    <source>
        <dbReference type="EMBL" id="KAB1642989.1"/>
    </source>
</evidence>
<comment type="subcellular location">
    <subcellularLocation>
        <location evidence="1">Periplasm</location>
    </subcellularLocation>
</comment>
<dbReference type="EMBL" id="WAJR01000001">
    <property type="protein sequence ID" value="KAB1642989.1"/>
    <property type="molecule type" value="Genomic_DNA"/>
</dbReference>
<dbReference type="Gene3D" id="3.40.190.10">
    <property type="entry name" value="Periplasmic binding protein-like II"/>
    <property type="match status" value="2"/>
</dbReference>
<dbReference type="NCBIfam" id="TIGR01409">
    <property type="entry name" value="TAT_signal_seq"/>
    <property type="match status" value="1"/>
</dbReference>
<gene>
    <name evidence="5" type="ORF">F8C90_01000</name>
</gene>
<evidence type="ECO:0000256" key="3">
    <source>
        <dbReference type="ARBA" id="ARBA00022729"/>
    </source>
</evidence>